<keyword evidence="3" id="KW-1185">Reference proteome</keyword>
<name>A0A1T4KKD9_9FIRM</name>
<proteinExistence type="predicted"/>
<evidence type="ECO:0000313" key="2">
    <source>
        <dbReference type="EMBL" id="SJZ42856.1"/>
    </source>
</evidence>
<dbReference type="GO" id="GO:0005886">
    <property type="term" value="C:plasma membrane"/>
    <property type="evidence" value="ECO:0007669"/>
    <property type="project" value="UniProtKB-SubCell"/>
</dbReference>
<evidence type="ECO:0000256" key="1">
    <source>
        <dbReference type="SAM" id="Phobius"/>
    </source>
</evidence>
<feature type="transmembrane region" description="Helical" evidence="1">
    <location>
        <begin position="77"/>
        <end position="96"/>
    </location>
</feature>
<keyword evidence="1" id="KW-0472">Membrane</keyword>
<feature type="transmembrane region" description="Helical" evidence="1">
    <location>
        <begin position="188"/>
        <end position="207"/>
    </location>
</feature>
<dbReference type="GO" id="GO:0140359">
    <property type="term" value="F:ABC-type transporter activity"/>
    <property type="evidence" value="ECO:0007669"/>
    <property type="project" value="InterPro"/>
</dbReference>
<dbReference type="Pfam" id="PF12679">
    <property type="entry name" value="ABC2_membrane_2"/>
    <property type="match status" value="1"/>
</dbReference>
<keyword evidence="1" id="KW-1133">Transmembrane helix</keyword>
<gene>
    <name evidence="2" type="ORF">SAMN02745110_00431</name>
</gene>
<dbReference type="PANTHER" id="PTHR37305">
    <property type="entry name" value="INTEGRAL MEMBRANE PROTEIN-RELATED"/>
    <property type="match status" value="1"/>
</dbReference>
<dbReference type="EMBL" id="FUXA01000004">
    <property type="protein sequence ID" value="SJZ42856.1"/>
    <property type="molecule type" value="Genomic_DNA"/>
</dbReference>
<sequence>MPICKHELKTQKLSLIIWSCSIGIFMAICVFIFPQMKDQSDQITDMFSSIGSFSTMFGLDKLSLGTITGFYSVESGNLLGIGGALFAAITGISVLMKEERDRTASFLFMHPVSRKRVLTEKLIGTTVIILLLNVIILIFSISSLIIIGEGNAFKELVLIHIANVFLQLEIAGICFGISAALNKSGIGLGIGLATFLYFINLIANITSNAKFLKYITPFGYTEGSDILTTHSIKPEYLIPGMLYMILGVVAGYIIYTKKDISE</sequence>
<reference evidence="2 3" key="1">
    <citation type="submission" date="2017-02" db="EMBL/GenBank/DDBJ databases">
        <authorList>
            <person name="Peterson S.W."/>
        </authorList>
    </citation>
    <scope>NUCLEOTIDE SEQUENCE [LARGE SCALE GENOMIC DNA]</scope>
    <source>
        <strain evidence="2 3">ATCC 17233</strain>
    </source>
</reference>
<feature type="transmembrane region" description="Helical" evidence="1">
    <location>
        <begin position="122"/>
        <end position="147"/>
    </location>
</feature>
<dbReference type="RefSeq" id="WP_078786107.1">
    <property type="nucleotide sequence ID" value="NZ_FMTO01000003.1"/>
</dbReference>
<keyword evidence="1" id="KW-0812">Transmembrane</keyword>
<accession>A0A1T4KKD9</accession>
<protein>
    <submittedName>
        <fullName evidence="2">ABC-2 type transport system permease protein</fullName>
    </submittedName>
</protein>
<evidence type="ECO:0000313" key="3">
    <source>
        <dbReference type="Proteomes" id="UP000189857"/>
    </source>
</evidence>
<dbReference type="Proteomes" id="UP000189857">
    <property type="component" value="Unassembled WGS sequence"/>
</dbReference>
<feature type="transmembrane region" description="Helical" evidence="1">
    <location>
        <begin position="236"/>
        <end position="255"/>
    </location>
</feature>
<feature type="transmembrane region" description="Helical" evidence="1">
    <location>
        <begin position="15"/>
        <end position="34"/>
    </location>
</feature>
<feature type="transmembrane region" description="Helical" evidence="1">
    <location>
        <begin position="159"/>
        <end position="181"/>
    </location>
</feature>
<dbReference type="PANTHER" id="PTHR37305:SF1">
    <property type="entry name" value="MEMBRANE PROTEIN"/>
    <property type="match status" value="1"/>
</dbReference>
<organism evidence="2 3">
    <name type="scientific">Eubacterium ruminantium</name>
    <dbReference type="NCBI Taxonomy" id="42322"/>
    <lineage>
        <taxon>Bacteria</taxon>
        <taxon>Bacillati</taxon>
        <taxon>Bacillota</taxon>
        <taxon>Clostridia</taxon>
        <taxon>Eubacteriales</taxon>
        <taxon>Eubacteriaceae</taxon>
        <taxon>Eubacterium</taxon>
    </lineage>
</organism>
<dbReference type="AlphaFoldDB" id="A0A1T4KKD9"/>
<dbReference type="OrthoDB" id="9800309at2"/>